<feature type="domain" description="DUF4325" evidence="1">
    <location>
        <begin position="25"/>
        <end position="90"/>
    </location>
</feature>
<dbReference type="InterPro" id="IPR025474">
    <property type="entry name" value="DUF4325"/>
</dbReference>
<evidence type="ECO:0000313" key="2">
    <source>
        <dbReference type="EMBL" id="HCY83261.1"/>
    </source>
</evidence>
<dbReference type="AlphaFoldDB" id="A0A3D6BVK3"/>
<accession>A0A3D6BVK3</accession>
<proteinExistence type="predicted"/>
<organism evidence="2 3">
    <name type="scientific">Xanthomarina gelatinilytica</name>
    <dbReference type="NCBI Taxonomy" id="1137281"/>
    <lineage>
        <taxon>Bacteria</taxon>
        <taxon>Pseudomonadati</taxon>
        <taxon>Bacteroidota</taxon>
        <taxon>Flavobacteriia</taxon>
        <taxon>Flavobacteriales</taxon>
        <taxon>Flavobacteriaceae</taxon>
        <taxon>Xanthomarina</taxon>
    </lineage>
</organism>
<gene>
    <name evidence="2" type="ORF">DHV22_17500</name>
</gene>
<evidence type="ECO:0000259" key="1">
    <source>
        <dbReference type="Pfam" id="PF14213"/>
    </source>
</evidence>
<dbReference type="EMBL" id="DPRK01000280">
    <property type="protein sequence ID" value="HCY83261.1"/>
    <property type="molecule type" value="Genomic_DNA"/>
</dbReference>
<name>A0A3D6BVK3_9FLAO</name>
<sequence length="106" mass="12297">MVEINIYEDFTDTPGARTYEDGEFSGQEFFDKLLLPKYEEAVNKNEKLQINLDGTNGYASSFLNEAFSRLGNKFNPETVWNNLIVISNEVPKYIDKVKDSIYEKRK</sequence>
<reference evidence="2 3" key="1">
    <citation type="journal article" date="2018" name="Nat. Biotechnol.">
        <title>A standardized bacterial taxonomy based on genome phylogeny substantially revises the tree of life.</title>
        <authorList>
            <person name="Parks D.H."/>
            <person name="Chuvochina M."/>
            <person name="Waite D.W."/>
            <person name="Rinke C."/>
            <person name="Skarshewski A."/>
            <person name="Chaumeil P.A."/>
            <person name="Hugenholtz P."/>
        </authorList>
    </citation>
    <scope>NUCLEOTIDE SEQUENCE [LARGE SCALE GENOMIC DNA]</scope>
    <source>
        <strain evidence="2">UBA10227</strain>
    </source>
</reference>
<protein>
    <submittedName>
        <fullName evidence="2">DUF4325 domain-containing protein</fullName>
    </submittedName>
</protein>
<comment type="caution">
    <text evidence="2">The sequence shown here is derived from an EMBL/GenBank/DDBJ whole genome shotgun (WGS) entry which is preliminary data.</text>
</comment>
<dbReference type="Proteomes" id="UP000263268">
    <property type="component" value="Unassembled WGS sequence"/>
</dbReference>
<dbReference type="Pfam" id="PF14213">
    <property type="entry name" value="DUF4325"/>
    <property type="match status" value="1"/>
</dbReference>
<evidence type="ECO:0000313" key="3">
    <source>
        <dbReference type="Proteomes" id="UP000263268"/>
    </source>
</evidence>